<evidence type="ECO:0000313" key="1">
    <source>
        <dbReference type="EMBL" id="OTF96690.1"/>
    </source>
</evidence>
<sequence>MTISMARRRYITIGCLISLARRHYITNGCLISLARRKTIFSKRSFFFISFLNAFSLHVRSILAAVRDSASQAPVWRTPITASSLGDVSNIKIIGSSKFQIRIGSIPMLSLDSEDLGMCNCVIEIKHKS</sequence>
<dbReference type="EMBL" id="CM007904">
    <property type="protein sequence ID" value="OTF96690.1"/>
    <property type="molecule type" value="Genomic_DNA"/>
</dbReference>
<proteinExistence type="predicted"/>
<dbReference type="AlphaFoldDB" id="A0A251SGV0"/>
<dbReference type="InParanoid" id="A0A251SGV0"/>
<dbReference type="Proteomes" id="UP000215914">
    <property type="component" value="Chromosome 15"/>
</dbReference>
<name>A0A251SGV0_HELAN</name>
<keyword evidence="2" id="KW-1185">Reference proteome</keyword>
<organism evidence="1 2">
    <name type="scientific">Helianthus annuus</name>
    <name type="common">Common sunflower</name>
    <dbReference type="NCBI Taxonomy" id="4232"/>
    <lineage>
        <taxon>Eukaryota</taxon>
        <taxon>Viridiplantae</taxon>
        <taxon>Streptophyta</taxon>
        <taxon>Embryophyta</taxon>
        <taxon>Tracheophyta</taxon>
        <taxon>Spermatophyta</taxon>
        <taxon>Magnoliopsida</taxon>
        <taxon>eudicotyledons</taxon>
        <taxon>Gunneridae</taxon>
        <taxon>Pentapetalae</taxon>
        <taxon>asterids</taxon>
        <taxon>campanulids</taxon>
        <taxon>Asterales</taxon>
        <taxon>Asteraceae</taxon>
        <taxon>Asteroideae</taxon>
        <taxon>Heliantheae alliance</taxon>
        <taxon>Heliantheae</taxon>
        <taxon>Helianthus</taxon>
    </lineage>
</organism>
<reference evidence="2" key="1">
    <citation type="journal article" date="2017" name="Nature">
        <title>The sunflower genome provides insights into oil metabolism, flowering and Asterid evolution.</title>
        <authorList>
            <person name="Badouin H."/>
            <person name="Gouzy J."/>
            <person name="Grassa C.J."/>
            <person name="Murat F."/>
            <person name="Staton S.E."/>
            <person name="Cottret L."/>
            <person name="Lelandais-Briere C."/>
            <person name="Owens G.L."/>
            <person name="Carrere S."/>
            <person name="Mayjonade B."/>
            <person name="Legrand L."/>
            <person name="Gill N."/>
            <person name="Kane N.C."/>
            <person name="Bowers J.E."/>
            <person name="Hubner S."/>
            <person name="Bellec A."/>
            <person name="Berard A."/>
            <person name="Berges H."/>
            <person name="Blanchet N."/>
            <person name="Boniface M.C."/>
            <person name="Brunel D."/>
            <person name="Catrice O."/>
            <person name="Chaidir N."/>
            <person name="Claudel C."/>
            <person name="Donnadieu C."/>
            <person name="Faraut T."/>
            <person name="Fievet G."/>
            <person name="Helmstetter N."/>
            <person name="King M."/>
            <person name="Knapp S.J."/>
            <person name="Lai Z."/>
            <person name="Le Paslier M.C."/>
            <person name="Lippi Y."/>
            <person name="Lorenzon L."/>
            <person name="Mandel J.R."/>
            <person name="Marage G."/>
            <person name="Marchand G."/>
            <person name="Marquand E."/>
            <person name="Bret-Mestries E."/>
            <person name="Morien E."/>
            <person name="Nambeesan S."/>
            <person name="Nguyen T."/>
            <person name="Pegot-Espagnet P."/>
            <person name="Pouilly N."/>
            <person name="Raftis F."/>
            <person name="Sallet E."/>
            <person name="Schiex T."/>
            <person name="Thomas J."/>
            <person name="Vandecasteele C."/>
            <person name="Vares D."/>
            <person name="Vear F."/>
            <person name="Vautrin S."/>
            <person name="Crespi M."/>
            <person name="Mangin B."/>
            <person name="Burke J.M."/>
            <person name="Salse J."/>
            <person name="Munos S."/>
            <person name="Vincourt P."/>
            <person name="Rieseberg L.H."/>
            <person name="Langlade N.B."/>
        </authorList>
    </citation>
    <scope>NUCLEOTIDE SEQUENCE [LARGE SCALE GENOMIC DNA]</scope>
    <source>
        <strain evidence="2">cv. SF193</strain>
    </source>
</reference>
<accession>A0A251SGV0</accession>
<gene>
    <name evidence="1" type="ORF">HannXRQ_Chr15g0496931</name>
</gene>
<protein>
    <submittedName>
        <fullName evidence="1">Uncharacterized protein</fullName>
    </submittedName>
</protein>
<evidence type="ECO:0000313" key="2">
    <source>
        <dbReference type="Proteomes" id="UP000215914"/>
    </source>
</evidence>